<dbReference type="Proteomes" id="UP000297700">
    <property type="component" value="Unassembled WGS sequence"/>
</dbReference>
<dbReference type="SUPFAM" id="SSF55031">
    <property type="entry name" value="Bacterial exopeptidase dimerisation domain"/>
    <property type="match status" value="1"/>
</dbReference>
<dbReference type="InterPro" id="IPR011650">
    <property type="entry name" value="Peptidase_M20_dimer"/>
</dbReference>
<sequence>MPTIDRIDGYADELTAIRRDLHAHPEIGFEEVRTSGIVADKLKSWGIEVHRGLGGTGVIGVIKGKGSGSKRIGLRADMDALPMEENTNLKWSSKIPGRFHGCGHDGHTTMLLGTARYLAETRNFDGTVHLIFQPAEEGLGGARAMIKDGLFEKFPCDELYGLHNAPDLNHGEIAILPGPAMASADFFDLRITGYGAHGAMPERSKDAVIIATTLAQAIQTIVSRNVEPLQAAVVSITQIHAGSAYNVIPGDAHLCGTIRTFSKEVRALVSERIRTICAGIASAYQCVIDVDIRDTFGVLVNQVEQSKVVEEVARTIVDPANVITRAQPKMGSEDFADMLETIPGAYFWVGHDGSVPVHNPGFVLDDKILPIGASMFARIIETRMPVGANA</sequence>
<evidence type="ECO:0000313" key="6">
    <source>
        <dbReference type="Proteomes" id="UP000297700"/>
    </source>
</evidence>
<feature type="binding site" evidence="2">
    <location>
        <position position="163"/>
    </location>
    <ligand>
        <name>Mn(2+)</name>
        <dbReference type="ChEBI" id="CHEBI:29035"/>
        <label>2</label>
    </ligand>
</feature>
<protein>
    <submittedName>
        <fullName evidence="5">Amidohydrolase</fullName>
    </submittedName>
</protein>
<evidence type="ECO:0000313" key="7">
    <source>
        <dbReference type="Proteomes" id="UP000298225"/>
    </source>
</evidence>
<dbReference type="NCBIfam" id="TIGR01891">
    <property type="entry name" value="amidohydrolases"/>
    <property type="match status" value="1"/>
</dbReference>
<dbReference type="EMBL" id="SPQS01000004">
    <property type="protein sequence ID" value="TFV77934.1"/>
    <property type="molecule type" value="Genomic_DNA"/>
</dbReference>
<reference evidence="4 7" key="1">
    <citation type="submission" date="2019-03" db="EMBL/GenBank/DDBJ databases">
        <title>Bradyrhizobium strains diversity isolated from Chamaecrista fasciculata.</title>
        <authorList>
            <person name="Urquiaga M.C.O."/>
            <person name="Hungria M."/>
            <person name="Delamuta J.R.M."/>
        </authorList>
    </citation>
    <scope>NUCLEOTIDE SEQUENCE [LARGE SCALE GENOMIC DNA]</scope>
    <source>
        <strain evidence="4 7">CNPSo 3424</strain>
    </source>
</reference>
<dbReference type="Pfam" id="PF07687">
    <property type="entry name" value="M20_dimer"/>
    <property type="match status" value="1"/>
</dbReference>
<dbReference type="SUPFAM" id="SSF53187">
    <property type="entry name" value="Zn-dependent exopeptidases"/>
    <property type="match status" value="1"/>
</dbReference>
<feature type="binding site" evidence="2">
    <location>
        <position position="104"/>
    </location>
    <ligand>
        <name>Mn(2+)</name>
        <dbReference type="ChEBI" id="CHEBI:29035"/>
        <label>2</label>
    </ligand>
</feature>
<evidence type="ECO:0000259" key="3">
    <source>
        <dbReference type="Pfam" id="PF07687"/>
    </source>
</evidence>
<dbReference type="PANTHER" id="PTHR11014:SF63">
    <property type="entry name" value="METALLOPEPTIDASE, PUTATIVE (AFU_ORTHOLOGUE AFUA_6G09600)-RELATED"/>
    <property type="match status" value="1"/>
</dbReference>
<dbReference type="RefSeq" id="WP_126257841.1">
    <property type="nucleotide sequence ID" value="NZ_SPQS01000004.1"/>
</dbReference>
<evidence type="ECO:0000313" key="5">
    <source>
        <dbReference type="EMBL" id="TFV77934.1"/>
    </source>
</evidence>
<proteinExistence type="predicted"/>
<gene>
    <name evidence="5" type="ORF">E4K64_08855</name>
    <name evidence="4" type="ORF">E4K66_13185</name>
</gene>
<dbReference type="GO" id="GO:0050118">
    <property type="term" value="F:N-acetyldiaminopimelate deacetylase activity"/>
    <property type="evidence" value="ECO:0007669"/>
    <property type="project" value="UniProtKB-ARBA"/>
</dbReference>
<dbReference type="EMBL" id="SPQU01000005">
    <property type="protein sequence ID" value="TFV39360.1"/>
    <property type="molecule type" value="Genomic_DNA"/>
</dbReference>
<evidence type="ECO:0000256" key="1">
    <source>
        <dbReference type="ARBA" id="ARBA00022801"/>
    </source>
</evidence>
<dbReference type="InterPro" id="IPR002933">
    <property type="entry name" value="Peptidase_M20"/>
</dbReference>
<evidence type="ECO:0000256" key="2">
    <source>
        <dbReference type="PIRSR" id="PIRSR005962-1"/>
    </source>
</evidence>
<feature type="binding site" evidence="2">
    <location>
        <position position="102"/>
    </location>
    <ligand>
        <name>Mn(2+)</name>
        <dbReference type="ChEBI" id="CHEBI:29035"/>
        <label>2</label>
    </ligand>
</feature>
<feature type="binding site" evidence="2">
    <location>
        <position position="137"/>
    </location>
    <ligand>
        <name>Mn(2+)</name>
        <dbReference type="ChEBI" id="CHEBI:29035"/>
        <label>2</label>
    </ligand>
</feature>
<feature type="binding site" evidence="2">
    <location>
        <position position="358"/>
    </location>
    <ligand>
        <name>Mn(2+)</name>
        <dbReference type="ChEBI" id="CHEBI:29035"/>
        <label>2</label>
    </ligand>
</feature>
<accession>A0A4Y9PC79</accession>
<dbReference type="FunFam" id="3.30.70.360:FF:000001">
    <property type="entry name" value="N-acetyldiaminopimelate deacetylase"/>
    <property type="match status" value="1"/>
</dbReference>
<comment type="cofactor">
    <cofactor evidence="2">
        <name>Mn(2+)</name>
        <dbReference type="ChEBI" id="CHEBI:29035"/>
    </cofactor>
    <text evidence="2">The Mn(2+) ion enhances activity.</text>
</comment>
<reference evidence="5 6" key="2">
    <citation type="submission" date="2019-03" db="EMBL/GenBank/DDBJ databases">
        <title>Bradyrhizobium strains diversity.</title>
        <authorList>
            <person name="Urquiaga M.C.O."/>
            <person name="Hungria M."/>
            <person name="Delamuta J.R.M."/>
            <person name="Klepa M.S."/>
        </authorList>
    </citation>
    <scope>NUCLEOTIDE SEQUENCE [LARGE SCALE GENOMIC DNA]</scope>
    <source>
        <strain evidence="5 6">CNPSo 3426</strain>
    </source>
</reference>
<keyword evidence="2" id="KW-0479">Metal-binding</keyword>
<dbReference type="InterPro" id="IPR036264">
    <property type="entry name" value="Bact_exopeptidase_dim_dom"/>
</dbReference>
<dbReference type="AlphaFoldDB" id="A0A4Y9PC79"/>
<dbReference type="InterPro" id="IPR017439">
    <property type="entry name" value="Amidohydrolase"/>
</dbReference>
<keyword evidence="2" id="KW-0464">Manganese</keyword>
<dbReference type="CDD" id="cd05666">
    <property type="entry name" value="M20_Acy1-like"/>
    <property type="match status" value="1"/>
</dbReference>
<evidence type="ECO:0000313" key="4">
    <source>
        <dbReference type="EMBL" id="TFV39360.1"/>
    </source>
</evidence>
<organism evidence="5 6">
    <name type="scientific">Bradyrhizobium frederickii</name>
    <dbReference type="NCBI Taxonomy" id="2560054"/>
    <lineage>
        <taxon>Bacteria</taxon>
        <taxon>Pseudomonadati</taxon>
        <taxon>Pseudomonadota</taxon>
        <taxon>Alphaproteobacteria</taxon>
        <taxon>Hyphomicrobiales</taxon>
        <taxon>Nitrobacteraceae</taxon>
        <taxon>Bradyrhizobium</taxon>
    </lineage>
</organism>
<dbReference type="Proteomes" id="UP000298225">
    <property type="component" value="Unassembled WGS sequence"/>
</dbReference>
<dbReference type="Gene3D" id="3.40.630.10">
    <property type="entry name" value="Zn peptidases"/>
    <property type="match status" value="1"/>
</dbReference>
<feature type="domain" description="Peptidase M20 dimerisation" evidence="3">
    <location>
        <begin position="187"/>
        <end position="280"/>
    </location>
</feature>
<dbReference type="Pfam" id="PF01546">
    <property type="entry name" value="Peptidase_M20"/>
    <property type="match status" value="1"/>
</dbReference>
<dbReference type="PANTHER" id="PTHR11014">
    <property type="entry name" value="PEPTIDASE M20 FAMILY MEMBER"/>
    <property type="match status" value="1"/>
</dbReference>
<comment type="caution">
    <text evidence="5">The sequence shown here is derived from an EMBL/GenBank/DDBJ whole genome shotgun (WGS) entry which is preliminary data.</text>
</comment>
<dbReference type="GO" id="GO:0046872">
    <property type="term" value="F:metal ion binding"/>
    <property type="evidence" value="ECO:0007669"/>
    <property type="project" value="UniProtKB-KW"/>
</dbReference>
<dbReference type="OrthoDB" id="9777385at2"/>
<keyword evidence="1 5" id="KW-0378">Hydrolase</keyword>
<dbReference type="Gene3D" id="3.30.70.360">
    <property type="match status" value="1"/>
</dbReference>
<name>A0A4Y9PC79_9BRAD</name>
<keyword evidence="7" id="KW-1185">Reference proteome</keyword>
<dbReference type="GO" id="GO:0019877">
    <property type="term" value="P:diaminopimelate biosynthetic process"/>
    <property type="evidence" value="ECO:0007669"/>
    <property type="project" value="UniProtKB-ARBA"/>
</dbReference>
<dbReference type="PIRSF" id="PIRSF005962">
    <property type="entry name" value="Pept_M20D_amidohydro"/>
    <property type="match status" value="1"/>
</dbReference>
<accession>A0A4Y9L720</accession>